<comment type="similarity">
    <text evidence="9">Belongs to the MsrB Met sulfoxide reductase family.</text>
</comment>
<dbReference type="PANTHER" id="PTHR10173">
    <property type="entry name" value="METHIONINE SULFOXIDE REDUCTASE"/>
    <property type="match status" value="1"/>
</dbReference>
<evidence type="ECO:0000313" key="12">
    <source>
        <dbReference type="EMBL" id="AGT44704.1"/>
    </source>
</evidence>
<dbReference type="SUPFAM" id="SSF55068">
    <property type="entry name" value="Peptide methionine sulfoxide reductase"/>
    <property type="match status" value="1"/>
</dbReference>
<dbReference type="HAMAP" id="MF_01400">
    <property type="entry name" value="MsrB"/>
    <property type="match status" value="1"/>
</dbReference>
<comment type="similarity">
    <text evidence="10">Belongs to the MsrA Met sulfoxide reductase family.</text>
</comment>
<comment type="caution">
    <text evidence="9">Lacks conserved residue(s) required for the propagation of feature annotation.</text>
</comment>
<dbReference type="InterPro" id="IPR002569">
    <property type="entry name" value="Met_Sox_Rdtase_MsrA_dom"/>
</dbReference>
<evidence type="ECO:0000256" key="2">
    <source>
        <dbReference type="ARBA" id="ARBA00011017"/>
    </source>
</evidence>
<dbReference type="FunFam" id="3.30.1060.10:FF:000007">
    <property type="entry name" value="Peptide methionine sulfoxide reductase msrA/msrB"/>
    <property type="match status" value="1"/>
</dbReference>
<dbReference type="STRING" id="1291379.TPE_2230"/>
<dbReference type="PANTHER" id="PTHR10173:SF60">
    <property type="entry name" value="PEPTIDE METHIONINE SULFOXIDE REDUCTASE MSRA_MSRB 1"/>
    <property type="match status" value="1"/>
</dbReference>
<comment type="catalytic activity">
    <reaction evidence="8 10">
        <text>[thioredoxin]-disulfide + L-methionine + H2O = L-methionine (S)-S-oxide + [thioredoxin]-dithiol</text>
        <dbReference type="Rhea" id="RHEA:19993"/>
        <dbReference type="Rhea" id="RHEA-COMP:10698"/>
        <dbReference type="Rhea" id="RHEA-COMP:10700"/>
        <dbReference type="ChEBI" id="CHEBI:15377"/>
        <dbReference type="ChEBI" id="CHEBI:29950"/>
        <dbReference type="ChEBI" id="CHEBI:50058"/>
        <dbReference type="ChEBI" id="CHEBI:57844"/>
        <dbReference type="ChEBI" id="CHEBI:58772"/>
        <dbReference type="EC" id="1.8.4.11"/>
    </reaction>
</comment>
<reference evidence="12 13" key="1">
    <citation type="journal article" date="2013" name="PLoS ONE">
        <title>Genome-Wide Relatedness of Treponema pedis, from Gingiva and Necrotic Skin Lesions of Pigs, with the Human Oral Pathogen Treponema denticola.</title>
        <authorList>
            <person name="Svartstrom O."/>
            <person name="Mushtaq M."/>
            <person name="Pringle M."/>
            <person name="Segerman B."/>
        </authorList>
    </citation>
    <scope>NUCLEOTIDE SEQUENCE [LARGE SCALE GENOMIC DNA]</scope>
    <source>
        <strain evidence="12">T A4</strain>
    </source>
</reference>
<dbReference type="NCBIfam" id="TIGR00357">
    <property type="entry name" value="peptide-methionine (R)-S-oxide reductase MsrB"/>
    <property type="match status" value="1"/>
</dbReference>
<dbReference type="FunFam" id="2.170.150.20:FF:000003">
    <property type="entry name" value="Peptide methionine sulfoxide reductase MsrB"/>
    <property type="match status" value="1"/>
</dbReference>
<evidence type="ECO:0000256" key="3">
    <source>
        <dbReference type="ARBA" id="ARBA00023002"/>
    </source>
</evidence>
<comment type="catalytic activity">
    <reaction evidence="6 10">
        <text>L-methionyl-[protein] + [thioredoxin]-disulfide + H2O = L-methionyl-(S)-S-oxide-[protein] + [thioredoxin]-dithiol</text>
        <dbReference type="Rhea" id="RHEA:14217"/>
        <dbReference type="Rhea" id="RHEA-COMP:10698"/>
        <dbReference type="Rhea" id="RHEA-COMP:10700"/>
        <dbReference type="Rhea" id="RHEA-COMP:12313"/>
        <dbReference type="Rhea" id="RHEA-COMP:12315"/>
        <dbReference type="ChEBI" id="CHEBI:15377"/>
        <dbReference type="ChEBI" id="CHEBI:16044"/>
        <dbReference type="ChEBI" id="CHEBI:29950"/>
        <dbReference type="ChEBI" id="CHEBI:44120"/>
        <dbReference type="ChEBI" id="CHEBI:50058"/>
        <dbReference type="EC" id="1.8.4.11"/>
    </reaction>
</comment>
<dbReference type="Gene3D" id="2.170.150.20">
    <property type="entry name" value="Peptide methionine sulfoxide reductase"/>
    <property type="match status" value="1"/>
</dbReference>
<dbReference type="SUPFAM" id="SSF51316">
    <property type="entry name" value="Mss4-like"/>
    <property type="match status" value="1"/>
</dbReference>
<sequence>MLKTKNLIKLIVPFLTAVFISGCTKMQAEEKGNSFYGGMTMAKNTKEIYFAGGCFWGVEGYFRQIPGVKETDTGYANGKTDNTSYKQIASSDHAETVKIEYYPSIVSLQELLAHYFKIIDPTSINKQGNDTGRQYRTGIYYTDNSILPEIKDFVKFMQEKYSKPIAVEVEPLRNFILAEEYHQDYLEKNPGGYCHIDLGLALRPLYDESSFKTPSKEQLKKNLTKTQYEVTQEKATERPFTSEYDKMDEKGIYVDIVTGKPLFSSSDKYDAGCGWPSFTKPITTSALQYLEDKSHGMNRTEVVSKTGGAHLGHVFEDGPADKGGLRYCINGASLRFIPYEKMKENGYGDYLPYVK</sequence>
<dbReference type="Pfam" id="PF01641">
    <property type="entry name" value="SelR"/>
    <property type="match status" value="1"/>
</dbReference>
<dbReference type="InterPro" id="IPR036509">
    <property type="entry name" value="Met_Sox_Rdtase_MsrA_sf"/>
</dbReference>
<accession>S6A8Z8</accession>
<comment type="catalytic activity">
    <reaction evidence="7 9">
        <text>L-methionyl-[protein] + [thioredoxin]-disulfide + H2O = L-methionyl-(R)-S-oxide-[protein] + [thioredoxin]-dithiol</text>
        <dbReference type="Rhea" id="RHEA:24164"/>
        <dbReference type="Rhea" id="RHEA-COMP:10698"/>
        <dbReference type="Rhea" id="RHEA-COMP:10700"/>
        <dbReference type="Rhea" id="RHEA-COMP:12313"/>
        <dbReference type="Rhea" id="RHEA-COMP:12314"/>
        <dbReference type="ChEBI" id="CHEBI:15377"/>
        <dbReference type="ChEBI" id="CHEBI:16044"/>
        <dbReference type="ChEBI" id="CHEBI:29950"/>
        <dbReference type="ChEBI" id="CHEBI:45764"/>
        <dbReference type="ChEBI" id="CHEBI:50058"/>
        <dbReference type="EC" id="1.8.4.12"/>
    </reaction>
</comment>
<comment type="function">
    <text evidence="5 10">Has an important function as a repair enzyme for proteins that have been inactivated by oxidation. Catalyzes the reversible oxidation-reduction of methionine sulfoxide in proteins to methionine.</text>
</comment>
<dbReference type="Pfam" id="PF01625">
    <property type="entry name" value="PMSR"/>
    <property type="match status" value="1"/>
</dbReference>
<name>S6A8Z8_9SPIR</name>
<proteinExistence type="inferred from homology"/>
<organism evidence="12 13">
    <name type="scientific">Treponema pedis str. T A4</name>
    <dbReference type="NCBI Taxonomy" id="1291379"/>
    <lineage>
        <taxon>Bacteria</taxon>
        <taxon>Pseudomonadati</taxon>
        <taxon>Spirochaetota</taxon>
        <taxon>Spirochaetia</taxon>
        <taxon>Spirochaetales</taxon>
        <taxon>Treponemataceae</taxon>
        <taxon>Treponema</taxon>
    </lineage>
</organism>
<evidence type="ECO:0000256" key="9">
    <source>
        <dbReference type="HAMAP-Rule" id="MF_01400"/>
    </source>
</evidence>
<feature type="active site" evidence="10">
    <location>
        <position position="54"/>
    </location>
</feature>
<evidence type="ECO:0000256" key="8">
    <source>
        <dbReference type="ARBA" id="ARBA00048782"/>
    </source>
</evidence>
<gene>
    <name evidence="10 12" type="primary">msrA</name>
    <name evidence="9" type="synonym">msrB</name>
    <name evidence="12" type="ORF">TPE_2230</name>
</gene>
<keyword evidence="13" id="KW-1185">Reference proteome</keyword>
<protein>
    <recommendedName>
        <fullName evidence="9 10">Multifunctional fusion protein</fullName>
    </recommendedName>
    <domain>
        <recommendedName>
            <fullName evidence="10">Peptide methionine sulfoxide reductase MsrA</fullName>
            <shortName evidence="10">Protein-methionine-S-oxide reductase</shortName>
            <ecNumber evidence="10">1.8.4.11</ecNumber>
        </recommendedName>
        <alternativeName>
            <fullName evidence="10">Peptide-methionine (S)-S-oxide reductase</fullName>
            <shortName evidence="10">Peptide Met(O) reductase</shortName>
        </alternativeName>
    </domain>
    <domain>
        <recommendedName>
            <fullName evidence="9">Peptide methionine sulfoxide reductase MsrB</fullName>
            <ecNumber evidence="9">1.8.4.12</ecNumber>
        </recommendedName>
        <alternativeName>
            <fullName evidence="9">Peptide-methionine (R)-S-oxide reductase</fullName>
        </alternativeName>
    </domain>
</protein>
<dbReference type="GO" id="GO:0033744">
    <property type="term" value="F:L-methionine:thioredoxin-disulfide S-oxidoreductase activity"/>
    <property type="evidence" value="ECO:0007669"/>
    <property type="project" value="RHEA"/>
</dbReference>
<dbReference type="NCBIfam" id="TIGR00401">
    <property type="entry name" value="msrA"/>
    <property type="match status" value="1"/>
</dbReference>
<evidence type="ECO:0000256" key="4">
    <source>
        <dbReference type="ARBA" id="ARBA00023268"/>
    </source>
</evidence>
<evidence type="ECO:0000313" key="13">
    <source>
        <dbReference type="Proteomes" id="UP000015620"/>
    </source>
</evidence>
<dbReference type="HOGENOM" id="CLU_031040_1_0_12"/>
<dbReference type="HAMAP" id="MF_01401">
    <property type="entry name" value="MsrA"/>
    <property type="match status" value="1"/>
</dbReference>
<dbReference type="AlphaFoldDB" id="S6A8Z8"/>
<dbReference type="GeneID" id="301090694"/>
<dbReference type="EC" id="1.8.4.12" evidence="9"/>
<dbReference type="GO" id="GO:0030091">
    <property type="term" value="P:protein repair"/>
    <property type="evidence" value="ECO:0007669"/>
    <property type="project" value="InterPro"/>
</dbReference>
<keyword evidence="4" id="KW-0511">Multifunctional enzyme</keyword>
<dbReference type="InterPro" id="IPR028427">
    <property type="entry name" value="Met_Sox_Rdtase_MsrB"/>
</dbReference>
<dbReference type="PROSITE" id="PS51790">
    <property type="entry name" value="MSRB"/>
    <property type="match status" value="1"/>
</dbReference>
<evidence type="ECO:0000259" key="11">
    <source>
        <dbReference type="PROSITE" id="PS51790"/>
    </source>
</evidence>
<dbReference type="GO" id="GO:0005737">
    <property type="term" value="C:cytoplasm"/>
    <property type="evidence" value="ECO:0007669"/>
    <property type="project" value="TreeGrafter"/>
</dbReference>
<dbReference type="KEGG" id="tped:TPE_2230"/>
<dbReference type="GO" id="GO:0006979">
    <property type="term" value="P:response to oxidative stress"/>
    <property type="evidence" value="ECO:0007669"/>
    <property type="project" value="InterPro"/>
</dbReference>
<dbReference type="GO" id="GO:0033743">
    <property type="term" value="F:peptide-methionine (R)-S-oxide reductase activity"/>
    <property type="evidence" value="ECO:0007669"/>
    <property type="project" value="UniProtKB-UniRule"/>
</dbReference>
<evidence type="ECO:0000256" key="1">
    <source>
        <dbReference type="ARBA" id="ARBA00008076"/>
    </source>
</evidence>
<feature type="active site" description="Nucleophile" evidence="9">
    <location>
        <position position="328"/>
    </location>
</feature>
<comment type="similarity">
    <text evidence="1">In the C-terminal section; belongs to the MsrB Met sulfoxide reductase family.</text>
</comment>
<evidence type="ECO:0000256" key="6">
    <source>
        <dbReference type="ARBA" id="ARBA00047806"/>
    </source>
</evidence>
<evidence type="ECO:0000256" key="5">
    <source>
        <dbReference type="ARBA" id="ARBA00024679"/>
    </source>
</evidence>
<dbReference type="EMBL" id="CP004120">
    <property type="protein sequence ID" value="AGT44704.1"/>
    <property type="molecule type" value="Genomic_DNA"/>
</dbReference>
<dbReference type="RefSeq" id="WP_020966000.1">
    <property type="nucleotide sequence ID" value="NC_022097.1"/>
</dbReference>
<dbReference type="PATRIC" id="fig|1291379.3.peg.2202"/>
<dbReference type="Proteomes" id="UP000015620">
    <property type="component" value="Chromosome"/>
</dbReference>
<dbReference type="InterPro" id="IPR011057">
    <property type="entry name" value="Mss4-like_sf"/>
</dbReference>
<dbReference type="GO" id="GO:0008113">
    <property type="term" value="F:peptide-methionine (S)-S-oxide reductase activity"/>
    <property type="evidence" value="ECO:0007669"/>
    <property type="project" value="UniProtKB-UniRule"/>
</dbReference>
<dbReference type="EC" id="1.8.4.11" evidence="10"/>
<dbReference type="PROSITE" id="PS51257">
    <property type="entry name" value="PROKAR_LIPOPROTEIN"/>
    <property type="match status" value="1"/>
</dbReference>
<dbReference type="InterPro" id="IPR002579">
    <property type="entry name" value="Met_Sox_Rdtase_MsrB_dom"/>
</dbReference>
<evidence type="ECO:0000256" key="10">
    <source>
        <dbReference type="HAMAP-Rule" id="MF_01401"/>
    </source>
</evidence>
<comment type="similarity">
    <text evidence="2">In the N-terminal section; belongs to the MsrA Met sulfoxide reductase family.</text>
</comment>
<keyword evidence="3 9" id="KW-0560">Oxidoreductase</keyword>
<feature type="domain" description="MsrB" evidence="11">
    <location>
        <begin position="216"/>
        <end position="339"/>
    </location>
</feature>
<evidence type="ECO:0000256" key="7">
    <source>
        <dbReference type="ARBA" id="ARBA00048488"/>
    </source>
</evidence>
<dbReference type="Gene3D" id="3.30.1060.10">
    <property type="entry name" value="Peptide methionine sulphoxide reductase MsrA"/>
    <property type="match status" value="1"/>
</dbReference>